<dbReference type="FunFam" id="3.40.50.1000:FF:000078">
    <property type="entry name" value="Bifunctional polynucleotide phosphatase/kinase"/>
    <property type="match status" value="1"/>
</dbReference>
<organism evidence="2 3">
    <name type="scientific">Piedraia hortae CBS 480.64</name>
    <dbReference type="NCBI Taxonomy" id="1314780"/>
    <lineage>
        <taxon>Eukaryota</taxon>
        <taxon>Fungi</taxon>
        <taxon>Dikarya</taxon>
        <taxon>Ascomycota</taxon>
        <taxon>Pezizomycotina</taxon>
        <taxon>Dothideomycetes</taxon>
        <taxon>Dothideomycetidae</taxon>
        <taxon>Capnodiales</taxon>
        <taxon>Piedraiaceae</taxon>
        <taxon>Piedraia</taxon>
    </lineage>
</organism>
<dbReference type="GO" id="GO:0046403">
    <property type="term" value="F:polynucleotide 3'-phosphatase activity"/>
    <property type="evidence" value="ECO:0007669"/>
    <property type="project" value="TreeGrafter"/>
</dbReference>
<dbReference type="EMBL" id="MU005958">
    <property type="protein sequence ID" value="KAF2863936.1"/>
    <property type="molecule type" value="Genomic_DNA"/>
</dbReference>
<dbReference type="Gene3D" id="3.40.50.1000">
    <property type="entry name" value="HAD superfamily/HAD-like"/>
    <property type="match status" value="1"/>
</dbReference>
<dbReference type="InterPro" id="IPR006551">
    <property type="entry name" value="Polynucleotide_phosphatase"/>
</dbReference>
<dbReference type="SUPFAM" id="SSF52540">
    <property type="entry name" value="P-loop containing nucleoside triphosphate hydrolases"/>
    <property type="match status" value="1"/>
</dbReference>
<dbReference type="OrthoDB" id="19045at2759"/>
<dbReference type="PANTHER" id="PTHR12083">
    <property type="entry name" value="BIFUNCTIONAL POLYNUCLEOTIDE PHOSPHATASE/KINASE"/>
    <property type="match status" value="1"/>
</dbReference>
<dbReference type="InterPro" id="IPR027417">
    <property type="entry name" value="P-loop_NTPase"/>
</dbReference>
<protein>
    <submittedName>
        <fullName evidence="2">PNK3P-domain-containing protein</fullName>
    </submittedName>
</protein>
<dbReference type="SUPFAM" id="SSF56784">
    <property type="entry name" value="HAD-like"/>
    <property type="match status" value="1"/>
</dbReference>
<evidence type="ECO:0000313" key="2">
    <source>
        <dbReference type="EMBL" id="KAF2863936.1"/>
    </source>
</evidence>
<dbReference type="GO" id="GO:0003690">
    <property type="term" value="F:double-stranded DNA binding"/>
    <property type="evidence" value="ECO:0007669"/>
    <property type="project" value="TreeGrafter"/>
</dbReference>
<dbReference type="NCBIfam" id="TIGR01664">
    <property type="entry name" value="DNA-3'-Pase"/>
    <property type="match status" value="1"/>
</dbReference>
<dbReference type="Pfam" id="PF13671">
    <property type="entry name" value="AAA_33"/>
    <property type="match status" value="1"/>
</dbReference>
<dbReference type="InterPro" id="IPR036412">
    <property type="entry name" value="HAD-like_sf"/>
</dbReference>
<feature type="region of interest" description="Disordered" evidence="1">
    <location>
        <begin position="1"/>
        <end position="21"/>
    </location>
</feature>
<dbReference type="Pfam" id="PF08645">
    <property type="entry name" value="PNK3P"/>
    <property type="match status" value="1"/>
</dbReference>
<evidence type="ECO:0000313" key="3">
    <source>
        <dbReference type="Proteomes" id="UP000799421"/>
    </source>
</evidence>
<dbReference type="PANTHER" id="PTHR12083:SF9">
    <property type="entry name" value="BIFUNCTIONAL POLYNUCLEOTIDE PHOSPHATASE_KINASE"/>
    <property type="match status" value="1"/>
</dbReference>
<dbReference type="GO" id="GO:0046404">
    <property type="term" value="F:ATP-dependent polydeoxyribonucleotide 5'-hydroxyl-kinase activity"/>
    <property type="evidence" value="ECO:0007669"/>
    <property type="project" value="TreeGrafter"/>
</dbReference>
<keyword evidence="3" id="KW-1185">Reference proteome</keyword>
<sequence>MSAPNLKRAAGNISPPPVKRRATTTSQAVANFFKPASQKEPSQVVFKILKDSLLIARFGDATTEKRPKPAKIAAFDLDSTLITSKSGRTFAKSAQDWQWWNSCIPQRLQKLHGEGYALVVMTNQAAIKFRSSKATPGEVKSLATFKEKVTAVLTTIKLPISLYAATQPDEHRKPRSGMWKQMCQDYGLYEPGAIDLANSIFVGDAAGRDADLNSGRKKDHSCADRQFAMNNGIAFHTPEEYFLGEPVHSFEIGFDPNNFLTTTNSKAPAQRNHDLELVLFCGSPGAGKSTYYWRQMQPLGYERANQDALKSRDRCMRAAEDFVRQGKSVVVDNTNADVETRRKWVEWARAQSVPVRLIHFTAPTRLCEHNDTVRALSGDLMNPEGRTMLPRVAFTSFTSRYREPRTDEGFDDIQRVDFEFEGTEEQKRLWTRFWIG</sequence>
<dbReference type="InterPro" id="IPR013954">
    <property type="entry name" value="PNK3P"/>
</dbReference>
<proteinExistence type="predicted"/>
<dbReference type="InterPro" id="IPR023214">
    <property type="entry name" value="HAD_sf"/>
</dbReference>
<evidence type="ECO:0000256" key="1">
    <source>
        <dbReference type="SAM" id="MobiDB-lite"/>
    </source>
</evidence>
<dbReference type="InterPro" id="IPR006549">
    <property type="entry name" value="HAD-SF_hydro_IIIA"/>
</dbReference>
<accession>A0A6A7C8N6</accession>
<dbReference type="GO" id="GO:0006281">
    <property type="term" value="P:DNA repair"/>
    <property type="evidence" value="ECO:0007669"/>
    <property type="project" value="TreeGrafter"/>
</dbReference>
<name>A0A6A7C8N6_9PEZI</name>
<dbReference type="NCBIfam" id="TIGR01662">
    <property type="entry name" value="HAD-SF-IIIA"/>
    <property type="match status" value="1"/>
</dbReference>
<reference evidence="2" key="1">
    <citation type="journal article" date="2020" name="Stud. Mycol.">
        <title>101 Dothideomycetes genomes: a test case for predicting lifestyles and emergence of pathogens.</title>
        <authorList>
            <person name="Haridas S."/>
            <person name="Albert R."/>
            <person name="Binder M."/>
            <person name="Bloem J."/>
            <person name="Labutti K."/>
            <person name="Salamov A."/>
            <person name="Andreopoulos B."/>
            <person name="Baker S."/>
            <person name="Barry K."/>
            <person name="Bills G."/>
            <person name="Bluhm B."/>
            <person name="Cannon C."/>
            <person name="Castanera R."/>
            <person name="Culley D."/>
            <person name="Daum C."/>
            <person name="Ezra D."/>
            <person name="Gonzalez J."/>
            <person name="Henrissat B."/>
            <person name="Kuo A."/>
            <person name="Liang C."/>
            <person name="Lipzen A."/>
            <person name="Lutzoni F."/>
            <person name="Magnuson J."/>
            <person name="Mondo S."/>
            <person name="Nolan M."/>
            <person name="Ohm R."/>
            <person name="Pangilinan J."/>
            <person name="Park H.-J."/>
            <person name="Ramirez L."/>
            <person name="Alfaro M."/>
            <person name="Sun H."/>
            <person name="Tritt A."/>
            <person name="Yoshinaga Y."/>
            <person name="Zwiers L.-H."/>
            <person name="Turgeon B."/>
            <person name="Goodwin S."/>
            <person name="Spatafora J."/>
            <person name="Crous P."/>
            <person name="Grigoriev I."/>
        </authorList>
    </citation>
    <scope>NUCLEOTIDE SEQUENCE</scope>
    <source>
        <strain evidence="2">CBS 480.64</strain>
    </source>
</reference>
<gene>
    <name evidence="2" type="ORF">K470DRAFT_297569</name>
</gene>
<dbReference type="FunFam" id="3.40.50.300:FF:000737">
    <property type="entry name" value="Bifunctional polynucleotide phosphatase/kinase"/>
    <property type="match status" value="1"/>
</dbReference>
<dbReference type="Gene3D" id="3.40.50.300">
    <property type="entry name" value="P-loop containing nucleotide triphosphate hydrolases"/>
    <property type="match status" value="1"/>
</dbReference>
<dbReference type="AlphaFoldDB" id="A0A6A7C8N6"/>
<dbReference type="Proteomes" id="UP000799421">
    <property type="component" value="Unassembled WGS sequence"/>
</dbReference>